<name>A0ABP9PPA8_9BACT</name>
<organism evidence="2 3">
    <name type="scientific">Prosthecobacter algae</name>
    <dbReference type="NCBI Taxonomy" id="1144682"/>
    <lineage>
        <taxon>Bacteria</taxon>
        <taxon>Pseudomonadati</taxon>
        <taxon>Verrucomicrobiota</taxon>
        <taxon>Verrucomicrobiia</taxon>
        <taxon>Verrucomicrobiales</taxon>
        <taxon>Verrucomicrobiaceae</taxon>
        <taxon>Prosthecobacter</taxon>
    </lineage>
</organism>
<accession>A0ABP9PPA8</accession>
<keyword evidence="1" id="KW-0732">Signal</keyword>
<gene>
    <name evidence="2" type="ORF">GCM10023213_42450</name>
</gene>
<feature type="signal peptide" evidence="1">
    <location>
        <begin position="1"/>
        <end position="18"/>
    </location>
</feature>
<feature type="chain" id="PRO_5045197604" description="DUF5666 domain-containing protein" evidence="1">
    <location>
        <begin position="19"/>
        <end position="487"/>
    </location>
</feature>
<evidence type="ECO:0008006" key="4">
    <source>
        <dbReference type="Google" id="ProtNLM"/>
    </source>
</evidence>
<proteinExistence type="predicted"/>
<evidence type="ECO:0000313" key="3">
    <source>
        <dbReference type="Proteomes" id="UP001499852"/>
    </source>
</evidence>
<reference evidence="3" key="1">
    <citation type="journal article" date="2019" name="Int. J. Syst. Evol. Microbiol.">
        <title>The Global Catalogue of Microorganisms (GCM) 10K type strain sequencing project: providing services to taxonomists for standard genome sequencing and annotation.</title>
        <authorList>
            <consortium name="The Broad Institute Genomics Platform"/>
            <consortium name="The Broad Institute Genome Sequencing Center for Infectious Disease"/>
            <person name="Wu L."/>
            <person name="Ma J."/>
        </authorList>
    </citation>
    <scope>NUCLEOTIDE SEQUENCE [LARGE SCALE GENOMIC DNA]</scope>
    <source>
        <strain evidence="3">JCM 18053</strain>
    </source>
</reference>
<dbReference type="Proteomes" id="UP001499852">
    <property type="component" value="Unassembled WGS sequence"/>
</dbReference>
<sequence>MMITRFLTLLLGASSLLAEIPVFPKLGTEQRVHGELVQADFVHRSGQFRTEDGALIDFTLIPSGIMRYRGSEADLREVPLGTKLTFLMLPDAEGRLTRLITTEDEQPADPEQRKRFIEFTKVRGIAGRIDQTESNLVTVTFFSGQPELFKTTWMADFVVGKGGGKLCVANDELRTWNPPVDGEGFSFVEVRDVPVDGYGCSGVQIVVKVSNMLEGFRKGRVVRMFGAGWKTQDQFYGESLMGYGFGRMQNQELLENPAKEYPEQFPFRTEFSNRDHSWYQLKPGQKPPLFSEHLVFGELVKADVATGTGQFKTERNGELVDFTLIPEGIVKYLNADALLSDIPLGTRCRFHLYQDSKKAFTQASLVSDEFSHQASNAVTWRVKNLRLTEGRLHIGWQLPEVKDYNGDMQRPPDFGHSILQVAETTRVWKGNKQVTLQDIAVGDVLLANVISEQKGQPSRATDLWIGEDTHKALTEAQKKKKGPVAKR</sequence>
<protein>
    <recommendedName>
        <fullName evidence="4">DUF5666 domain-containing protein</fullName>
    </recommendedName>
</protein>
<evidence type="ECO:0000313" key="2">
    <source>
        <dbReference type="EMBL" id="GAA5147589.1"/>
    </source>
</evidence>
<keyword evidence="3" id="KW-1185">Reference proteome</keyword>
<dbReference type="RefSeq" id="WP_345738420.1">
    <property type="nucleotide sequence ID" value="NZ_BAABIA010000010.1"/>
</dbReference>
<evidence type="ECO:0000256" key="1">
    <source>
        <dbReference type="SAM" id="SignalP"/>
    </source>
</evidence>
<dbReference type="EMBL" id="BAABIA010000010">
    <property type="protein sequence ID" value="GAA5147589.1"/>
    <property type="molecule type" value="Genomic_DNA"/>
</dbReference>
<comment type="caution">
    <text evidence="2">The sequence shown here is derived from an EMBL/GenBank/DDBJ whole genome shotgun (WGS) entry which is preliminary data.</text>
</comment>